<feature type="region of interest" description="Disordered" evidence="1">
    <location>
        <begin position="45"/>
        <end position="68"/>
    </location>
</feature>
<reference evidence="2" key="1">
    <citation type="journal article" date="2022" name="bioRxiv">
        <title>Sequencing and chromosome-scale assembly of the giantPleurodeles waltlgenome.</title>
        <authorList>
            <person name="Brown T."/>
            <person name="Elewa A."/>
            <person name="Iarovenko S."/>
            <person name="Subramanian E."/>
            <person name="Araus A.J."/>
            <person name="Petzold A."/>
            <person name="Susuki M."/>
            <person name="Suzuki K.-i.T."/>
            <person name="Hayashi T."/>
            <person name="Toyoda A."/>
            <person name="Oliveira C."/>
            <person name="Osipova E."/>
            <person name="Leigh N.D."/>
            <person name="Simon A."/>
            <person name="Yun M.H."/>
        </authorList>
    </citation>
    <scope>NUCLEOTIDE SEQUENCE</scope>
    <source>
        <strain evidence="2">20211129_DDA</strain>
        <tissue evidence="2">Liver</tissue>
    </source>
</reference>
<dbReference type="Proteomes" id="UP001066276">
    <property type="component" value="Chromosome 7"/>
</dbReference>
<proteinExistence type="predicted"/>
<evidence type="ECO:0000313" key="2">
    <source>
        <dbReference type="EMBL" id="KAJ1126960.1"/>
    </source>
</evidence>
<gene>
    <name evidence="2" type="ORF">NDU88_005366</name>
</gene>
<keyword evidence="3" id="KW-1185">Reference proteome</keyword>
<organism evidence="2 3">
    <name type="scientific">Pleurodeles waltl</name>
    <name type="common">Iberian ribbed newt</name>
    <dbReference type="NCBI Taxonomy" id="8319"/>
    <lineage>
        <taxon>Eukaryota</taxon>
        <taxon>Metazoa</taxon>
        <taxon>Chordata</taxon>
        <taxon>Craniata</taxon>
        <taxon>Vertebrata</taxon>
        <taxon>Euteleostomi</taxon>
        <taxon>Amphibia</taxon>
        <taxon>Batrachia</taxon>
        <taxon>Caudata</taxon>
        <taxon>Salamandroidea</taxon>
        <taxon>Salamandridae</taxon>
        <taxon>Pleurodelinae</taxon>
        <taxon>Pleurodeles</taxon>
    </lineage>
</organism>
<dbReference type="AlphaFoldDB" id="A0AAV7PFR5"/>
<evidence type="ECO:0000313" key="3">
    <source>
        <dbReference type="Proteomes" id="UP001066276"/>
    </source>
</evidence>
<sequence length="68" mass="7034">MCAKQPGASGVLLVGQGSAAPPVHGGSRSEAQRRLYFVLCGAPDQGSRVRGQAAQHQPPRGGPARRPF</sequence>
<accession>A0AAV7PFR5</accession>
<protein>
    <submittedName>
        <fullName evidence="2">Uncharacterized protein</fullName>
    </submittedName>
</protein>
<evidence type="ECO:0000256" key="1">
    <source>
        <dbReference type="SAM" id="MobiDB-lite"/>
    </source>
</evidence>
<name>A0AAV7PFR5_PLEWA</name>
<comment type="caution">
    <text evidence="2">The sequence shown here is derived from an EMBL/GenBank/DDBJ whole genome shotgun (WGS) entry which is preliminary data.</text>
</comment>
<dbReference type="EMBL" id="JANPWB010000011">
    <property type="protein sequence ID" value="KAJ1126960.1"/>
    <property type="molecule type" value="Genomic_DNA"/>
</dbReference>